<organism evidence="1 2">
    <name type="scientific">Prevotella jejuni</name>
    <dbReference type="NCBI Taxonomy" id="1177574"/>
    <lineage>
        <taxon>Bacteria</taxon>
        <taxon>Pseudomonadati</taxon>
        <taxon>Bacteroidota</taxon>
        <taxon>Bacteroidia</taxon>
        <taxon>Bacteroidales</taxon>
        <taxon>Prevotellaceae</taxon>
        <taxon>Prevotella</taxon>
    </lineage>
</organism>
<name>A0A2N9QSD3_9BACT</name>
<sequence>MKILNKRQSKTNIEELTTLLDKYGIAYHTLPIRLIQEKIPLKDILVENSTYQSSKLKKRLIEEGIKQEHCEICGQGNTWNNKLLVLQLDHINGIHTDNRLENLRIVCPNCHTQTDTFCTRKLKQHNYCKDCGKEISPKSTWCPECALRHNRVHKVSPSDKPSKEELLQLIKKKPFTEIGRLYGVTDNAIRKWCKKMGLPSTKRELNTLYKKNTDRG</sequence>
<dbReference type="SMART" id="SM00507">
    <property type="entry name" value="HNHc"/>
    <property type="match status" value="1"/>
</dbReference>
<gene>
    <name evidence="1" type="ORF">SAMN06265364_15710</name>
</gene>
<dbReference type="Proteomes" id="UP000198427">
    <property type="component" value="Unassembled WGS sequence"/>
</dbReference>
<dbReference type="CDD" id="cd00085">
    <property type="entry name" value="HNHc"/>
    <property type="match status" value="1"/>
</dbReference>
<reference evidence="1 2" key="1">
    <citation type="submission" date="2017-06" db="EMBL/GenBank/DDBJ databases">
        <authorList>
            <person name="Varghese N."/>
            <person name="Submissions S."/>
        </authorList>
    </citation>
    <scope>NUCLEOTIDE SEQUENCE [LARGE SCALE GENOMIC DNA]</scope>
    <source>
        <strain evidence="1 2">DSM 26989</strain>
    </source>
</reference>
<comment type="caution">
    <text evidence="1">The sequence shown here is derived from an EMBL/GenBank/DDBJ whole genome shotgun (WGS) entry which is preliminary data.</text>
</comment>
<dbReference type="AlphaFoldDB" id="A0A2N9QSD3"/>
<keyword evidence="1" id="KW-0378">Hydrolase</keyword>
<accession>A0A2N9QSD3</accession>
<dbReference type="EMBL" id="FZNZ01000057">
    <property type="protein sequence ID" value="SNS16908.1"/>
    <property type="molecule type" value="Genomic_DNA"/>
</dbReference>
<keyword evidence="2" id="KW-1185">Reference proteome</keyword>
<keyword evidence="1" id="KW-0255">Endonuclease</keyword>
<keyword evidence="1" id="KW-0540">Nuclease</keyword>
<proteinExistence type="predicted"/>
<dbReference type="KEGG" id="pje:CRM71_15470"/>
<evidence type="ECO:0000313" key="1">
    <source>
        <dbReference type="EMBL" id="SNS16908.1"/>
    </source>
</evidence>
<dbReference type="InterPro" id="IPR003615">
    <property type="entry name" value="HNH_nuc"/>
</dbReference>
<protein>
    <submittedName>
        <fullName evidence="1">HNH endonuclease</fullName>
    </submittedName>
</protein>
<dbReference type="RefSeq" id="WP_089367282.1">
    <property type="nucleotide sequence ID" value="NZ_CP023864.1"/>
</dbReference>
<evidence type="ECO:0000313" key="2">
    <source>
        <dbReference type="Proteomes" id="UP000198427"/>
    </source>
</evidence>
<dbReference type="GO" id="GO:0004519">
    <property type="term" value="F:endonuclease activity"/>
    <property type="evidence" value="ECO:0007669"/>
    <property type="project" value="UniProtKB-KW"/>
</dbReference>
<dbReference type="GeneID" id="94030796"/>